<feature type="region of interest" description="Disordered" evidence="1">
    <location>
        <begin position="1"/>
        <end position="21"/>
    </location>
</feature>
<accession>M0QER0</accession>
<evidence type="ECO:0000256" key="1">
    <source>
        <dbReference type="SAM" id="MobiDB-lite"/>
    </source>
</evidence>
<evidence type="ECO:0000313" key="2">
    <source>
        <dbReference type="EMBL" id="GAC67090.1"/>
    </source>
</evidence>
<evidence type="ECO:0000313" key="3">
    <source>
        <dbReference type="Proteomes" id="UP000011666"/>
    </source>
</evidence>
<organism evidence="2 3">
    <name type="scientific">Gordonia soli NBRC 108243</name>
    <dbReference type="NCBI Taxonomy" id="1223545"/>
    <lineage>
        <taxon>Bacteria</taxon>
        <taxon>Bacillati</taxon>
        <taxon>Actinomycetota</taxon>
        <taxon>Actinomycetes</taxon>
        <taxon>Mycobacteriales</taxon>
        <taxon>Gordoniaceae</taxon>
        <taxon>Gordonia</taxon>
    </lineage>
</organism>
<comment type="caution">
    <text evidence="2">The sequence shown here is derived from an EMBL/GenBank/DDBJ whole genome shotgun (WGS) entry which is preliminary data.</text>
</comment>
<reference evidence="2 3" key="1">
    <citation type="submission" date="2013-01" db="EMBL/GenBank/DDBJ databases">
        <title>Whole genome shotgun sequence of Gordonia soli NBRC 108243.</title>
        <authorList>
            <person name="Isaki-Nakamura S."/>
            <person name="Hosoyama A."/>
            <person name="Tsuchikane K."/>
            <person name="Ando Y."/>
            <person name="Baba S."/>
            <person name="Ohji S."/>
            <person name="Hamada M."/>
            <person name="Tamura T."/>
            <person name="Yamazoe A."/>
            <person name="Yamazaki S."/>
            <person name="Fujita N."/>
        </authorList>
    </citation>
    <scope>NUCLEOTIDE SEQUENCE [LARGE SCALE GENOMIC DNA]</scope>
    <source>
        <strain evidence="2 3">NBRC 108243</strain>
    </source>
</reference>
<dbReference type="AlphaFoldDB" id="M0QER0"/>
<keyword evidence="3" id="KW-1185">Reference proteome</keyword>
<proteinExistence type="predicted"/>
<sequence length="122" mass="13790">MNSCQGGGIASARTPRVATARTVPGMTTRAGPTRLVGLIPRRKWHREIDPRSARRCHRFDGGKYRRCARLASRGTVLEPLGPDLDEDVQIEAIEWTWLVKPDDNVPRFEFAVIRFVITRNGH</sequence>
<gene>
    <name evidence="2" type="ORF">GS4_05_03030</name>
</gene>
<dbReference type="EMBL" id="BANX01000005">
    <property type="protein sequence ID" value="GAC67090.1"/>
    <property type="molecule type" value="Genomic_DNA"/>
</dbReference>
<protein>
    <submittedName>
        <fullName evidence="2">Uncharacterized protein</fullName>
    </submittedName>
</protein>
<dbReference type="Proteomes" id="UP000011666">
    <property type="component" value="Unassembled WGS sequence"/>
</dbReference>
<name>M0QER0_9ACTN</name>